<dbReference type="RefSeq" id="XP_033379761.1">
    <property type="nucleotide sequence ID" value="XM_033523828.1"/>
</dbReference>
<evidence type="ECO:0000256" key="4">
    <source>
        <dbReference type="ARBA" id="ARBA00022692"/>
    </source>
</evidence>
<keyword evidence="3" id="KW-1003">Cell membrane</keyword>
<dbReference type="Proteomes" id="UP000799778">
    <property type="component" value="Unassembled WGS sequence"/>
</dbReference>
<evidence type="ECO:0000256" key="8">
    <source>
        <dbReference type="ARBA" id="ARBA00035585"/>
    </source>
</evidence>
<dbReference type="AlphaFoldDB" id="A0A6A5XED8"/>
<dbReference type="OrthoDB" id="409792at2759"/>
<comment type="similarity">
    <text evidence="7">Belongs to the fluoride channel Fluc/FEX (TC 1.A.43) family.</text>
</comment>
<feature type="transmembrane region" description="Helical" evidence="9">
    <location>
        <begin position="20"/>
        <end position="40"/>
    </location>
</feature>
<reference evidence="10" key="1">
    <citation type="journal article" date="2020" name="Stud. Mycol.">
        <title>101 Dothideomycetes genomes: a test case for predicting lifestyles and emergence of pathogens.</title>
        <authorList>
            <person name="Haridas S."/>
            <person name="Albert R."/>
            <person name="Binder M."/>
            <person name="Bloem J."/>
            <person name="Labutti K."/>
            <person name="Salamov A."/>
            <person name="Andreopoulos B."/>
            <person name="Baker S."/>
            <person name="Barry K."/>
            <person name="Bills G."/>
            <person name="Bluhm B."/>
            <person name="Cannon C."/>
            <person name="Castanera R."/>
            <person name="Culley D."/>
            <person name="Daum C."/>
            <person name="Ezra D."/>
            <person name="Gonzalez J."/>
            <person name="Henrissat B."/>
            <person name="Kuo A."/>
            <person name="Liang C."/>
            <person name="Lipzen A."/>
            <person name="Lutzoni F."/>
            <person name="Magnuson J."/>
            <person name="Mondo S."/>
            <person name="Nolan M."/>
            <person name="Ohm R."/>
            <person name="Pangilinan J."/>
            <person name="Park H.-J."/>
            <person name="Ramirez L."/>
            <person name="Alfaro M."/>
            <person name="Sun H."/>
            <person name="Tritt A."/>
            <person name="Yoshinaga Y."/>
            <person name="Zwiers L.-H."/>
            <person name="Turgeon B."/>
            <person name="Goodwin S."/>
            <person name="Spatafora J."/>
            <person name="Crous P."/>
            <person name="Grigoriev I."/>
        </authorList>
    </citation>
    <scope>NUCLEOTIDE SEQUENCE</scope>
    <source>
        <strain evidence="10">CBS 175.79</strain>
    </source>
</reference>
<dbReference type="EMBL" id="ML978074">
    <property type="protein sequence ID" value="KAF2011422.1"/>
    <property type="molecule type" value="Genomic_DNA"/>
</dbReference>
<dbReference type="InterPro" id="IPR003691">
    <property type="entry name" value="FluC"/>
</dbReference>
<keyword evidence="4 9" id="KW-0812">Transmembrane</keyword>
<gene>
    <name evidence="10" type="ORF">BU24DRAFT_354901</name>
</gene>
<evidence type="ECO:0000256" key="9">
    <source>
        <dbReference type="SAM" id="Phobius"/>
    </source>
</evidence>
<evidence type="ECO:0000313" key="10">
    <source>
        <dbReference type="EMBL" id="KAF2011422.1"/>
    </source>
</evidence>
<dbReference type="PANTHER" id="PTHR28259">
    <property type="entry name" value="FLUORIDE EXPORT PROTEIN 1-RELATED"/>
    <property type="match status" value="1"/>
</dbReference>
<comment type="function">
    <text evidence="1">Fluoride channel required for the rapid expulsion of cytoplasmic fluoride.</text>
</comment>
<comment type="catalytic activity">
    <reaction evidence="8">
        <text>fluoride(in) = fluoride(out)</text>
        <dbReference type="Rhea" id="RHEA:76159"/>
        <dbReference type="ChEBI" id="CHEBI:17051"/>
    </reaction>
    <physiologicalReaction direction="left-to-right" evidence="8">
        <dbReference type="Rhea" id="RHEA:76160"/>
    </physiologicalReaction>
</comment>
<evidence type="ECO:0000256" key="6">
    <source>
        <dbReference type="ARBA" id="ARBA00023136"/>
    </source>
</evidence>
<keyword evidence="5 9" id="KW-1133">Transmembrane helix</keyword>
<keyword evidence="6 9" id="KW-0472">Membrane</keyword>
<evidence type="ECO:0008006" key="12">
    <source>
        <dbReference type="Google" id="ProtNLM"/>
    </source>
</evidence>
<dbReference type="GO" id="GO:1903425">
    <property type="term" value="F:fluoride transmembrane transporter activity"/>
    <property type="evidence" value="ECO:0007669"/>
    <property type="project" value="TreeGrafter"/>
</dbReference>
<evidence type="ECO:0000256" key="3">
    <source>
        <dbReference type="ARBA" id="ARBA00022475"/>
    </source>
</evidence>
<feature type="transmembrane region" description="Helical" evidence="9">
    <location>
        <begin position="173"/>
        <end position="197"/>
    </location>
</feature>
<feature type="transmembrane region" description="Helical" evidence="9">
    <location>
        <begin position="363"/>
        <end position="384"/>
    </location>
</feature>
<feature type="transmembrane region" description="Helical" evidence="9">
    <location>
        <begin position="292"/>
        <end position="311"/>
    </location>
</feature>
<name>A0A6A5XED8_9PLEO</name>
<evidence type="ECO:0000256" key="7">
    <source>
        <dbReference type="ARBA" id="ARBA00035120"/>
    </source>
</evidence>
<keyword evidence="11" id="KW-1185">Reference proteome</keyword>
<evidence type="ECO:0000313" key="11">
    <source>
        <dbReference type="Proteomes" id="UP000799778"/>
    </source>
</evidence>
<dbReference type="GeneID" id="54281225"/>
<evidence type="ECO:0000256" key="5">
    <source>
        <dbReference type="ARBA" id="ARBA00022989"/>
    </source>
</evidence>
<feature type="transmembrane region" description="Helical" evidence="9">
    <location>
        <begin position="115"/>
        <end position="136"/>
    </location>
</feature>
<evidence type="ECO:0000256" key="1">
    <source>
        <dbReference type="ARBA" id="ARBA00002598"/>
    </source>
</evidence>
<proteinExistence type="inferred from homology"/>
<dbReference type="PANTHER" id="PTHR28259:SF1">
    <property type="entry name" value="FLUORIDE EXPORT PROTEIN 1-RELATED"/>
    <property type="match status" value="1"/>
</dbReference>
<comment type="subcellular location">
    <subcellularLocation>
        <location evidence="2">Cell membrane</location>
        <topology evidence="2">Multi-pass membrane protein</topology>
    </subcellularLocation>
</comment>
<sequence length="397" mass="42582">MAEGQDARGREHVSRVATELYTASYLILFSILGTLARLGLQWLTFYPGAPVSFSELWANVGGTLVMGFLGEDRKLFAQEWGKETAAEVGRELTDEEKALEGVAAKASHAKVKKTIPLYIGLATGFCGSFTSFSSFMRDTFLSLSNDLPSPINHPYPPGAPISTSSTVARHGGYSFMAVVAVIATTIALCYAALRVGIHLANYIDRFTPTLPFHFFRRFIDPLFVLIAWGAWIGAIIMAVFPPDRPSGPASKGSTWSHETWRGEAIFACVFSPPGALLRYYASLKLNTIVPSFPLGTFAVNIFGTAVLGMGYDLQHVRIGSALTGGGRVGCQVLQGVMDGFCGCLTTVSTWIAEINSLPRGKSWVYAACSVGVGLSTMVVIMGSVKWTVGFSAPACVT</sequence>
<evidence type="ECO:0000256" key="2">
    <source>
        <dbReference type="ARBA" id="ARBA00004651"/>
    </source>
</evidence>
<feature type="transmembrane region" description="Helical" evidence="9">
    <location>
        <begin position="218"/>
        <end position="240"/>
    </location>
</feature>
<organism evidence="10 11">
    <name type="scientific">Aaosphaeria arxii CBS 175.79</name>
    <dbReference type="NCBI Taxonomy" id="1450172"/>
    <lineage>
        <taxon>Eukaryota</taxon>
        <taxon>Fungi</taxon>
        <taxon>Dikarya</taxon>
        <taxon>Ascomycota</taxon>
        <taxon>Pezizomycotina</taxon>
        <taxon>Dothideomycetes</taxon>
        <taxon>Pleosporomycetidae</taxon>
        <taxon>Pleosporales</taxon>
        <taxon>Pleosporales incertae sedis</taxon>
        <taxon>Aaosphaeria</taxon>
    </lineage>
</organism>
<protein>
    <recommendedName>
        <fullName evidence="12">CrcB-like protein-domain-containing protein</fullName>
    </recommendedName>
</protein>
<dbReference type="GO" id="GO:0005886">
    <property type="term" value="C:plasma membrane"/>
    <property type="evidence" value="ECO:0007669"/>
    <property type="project" value="UniProtKB-SubCell"/>
</dbReference>
<dbReference type="Pfam" id="PF02537">
    <property type="entry name" value="CRCB"/>
    <property type="match status" value="2"/>
</dbReference>
<accession>A0A6A5XED8</accession>